<comment type="subcellular location">
    <subcellularLocation>
        <location evidence="1">Membrane</location>
    </subcellularLocation>
</comment>
<dbReference type="EMBL" id="PFSC01000178">
    <property type="protein sequence ID" value="PJC30221.1"/>
    <property type="molecule type" value="Genomic_DNA"/>
</dbReference>
<evidence type="ECO:0000256" key="1">
    <source>
        <dbReference type="ARBA" id="ARBA00004370"/>
    </source>
</evidence>
<dbReference type="PANTHER" id="PTHR48082">
    <property type="entry name" value="ATP SYNTHASE SUBUNIT ALPHA, MITOCHONDRIAL"/>
    <property type="match status" value="1"/>
</dbReference>
<dbReference type="SUPFAM" id="SSF47917">
    <property type="entry name" value="C-terminal domain of alpha and beta subunits of F1 ATP synthase"/>
    <property type="match status" value="1"/>
</dbReference>
<name>A0A2M8EWI6_9BACT</name>
<evidence type="ECO:0000256" key="5">
    <source>
        <dbReference type="ARBA" id="ARBA00022781"/>
    </source>
</evidence>
<accession>A0A2M8EWI6</accession>
<dbReference type="SUPFAM" id="SSF52540">
    <property type="entry name" value="P-loop containing nucleoside triphosphate hydrolases"/>
    <property type="match status" value="1"/>
</dbReference>
<dbReference type="Gene3D" id="3.40.50.12240">
    <property type="match status" value="1"/>
</dbReference>
<dbReference type="PANTHER" id="PTHR48082:SF2">
    <property type="entry name" value="ATP SYNTHASE SUBUNIT ALPHA, MITOCHONDRIAL"/>
    <property type="match status" value="1"/>
</dbReference>
<dbReference type="GO" id="GO:0045259">
    <property type="term" value="C:proton-transporting ATP synthase complex"/>
    <property type="evidence" value="ECO:0007669"/>
    <property type="project" value="UniProtKB-KW"/>
</dbReference>
<gene>
    <name evidence="13" type="ORF">CO051_06835</name>
</gene>
<dbReference type="GO" id="GO:0005524">
    <property type="term" value="F:ATP binding"/>
    <property type="evidence" value="ECO:0007669"/>
    <property type="project" value="UniProtKB-KW"/>
</dbReference>
<dbReference type="InterPro" id="IPR000194">
    <property type="entry name" value="ATPase_F1/V1/A1_a/bsu_nucl-bd"/>
</dbReference>
<evidence type="ECO:0000313" key="14">
    <source>
        <dbReference type="Proteomes" id="UP000231383"/>
    </source>
</evidence>
<dbReference type="SUPFAM" id="SSF50615">
    <property type="entry name" value="N-terminal domain of alpha and beta subunits of F1 ATP synthase"/>
    <property type="match status" value="1"/>
</dbReference>
<evidence type="ECO:0000313" key="13">
    <source>
        <dbReference type="EMBL" id="PJC30221.1"/>
    </source>
</evidence>
<protein>
    <recommendedName>
        <fullName evidence="12">ATPase F1/V1/A1 complex alpha/beta subunit nucleotide-binding domain-containing protein</fullName>
    </recommendedName>
</protein>
<keyword evidence="3" id="KW-0813">Transport</keyword>
<keyword evidence="7" id="KW-0406">Ion transport</keyword>
<evidence type="ECO:0000256" key="4">
    <source>
        <dbReference type="ARBA" id="ARBA00022741"/>
    </source>
</evidence>
<evidence type="ECO:0000259" key="12">
    <source>
        <dbReference type="Pfam" id="PF00006"/>
    </source>
</evidence>
<feature type="domain" description="ATPase F1/V1/A1 complex alpha/beta subunit nucleotide-binding" evidence="12">
    <location>
        <begin position="136"/>
        <end position="352"/>
    </location>
</feature>
<proteinExistence type="inferred from homology"/>
<evidence type="ECO:0000256" key="11">
    <source>
        <dbReference type="ARBA" id="ARBA00026013"/>
    </source>
</evidence>
<comment type="caution">
    <text evidence="13">The sequence shown here is derived from an EMBL/GenBank/DDBJ whole genome shotgun (WGS) entry which is preliminary data.</text>
</comment>
<reference evidence="14" key="1">
    <citation type="submission" date="2017-09" db="EMBL/GenBank/DDBJ databases">
        <title>Depth-based differentiation of microbial function through sediment-hosted aquifers and enrichment of novel symbionts in the deep terrestrial subsurface.</title>
        <authorList>
            <person name="Probst A.J."/>
            <person name="Ladd B."/>
            <person name="Jarett J.K."/>
            <person name="Geller-Mcgrath D.E."/>
            <person name="Sieber C.M.K."/>
            <person name="Emerson J.B."/>
            <person name="Anantharaman K."/>
            <person name="Thomas B.C."/>
            <person name="Malmstrom R."/>
            <person name="Stieglmeier M."/>
            <person name="Klingl A."/>
            <person name="Woyke T."/>
            <person name="Ryan C.M."/>
            <person name="Banfield J.F."/>
        </authorList>
    </citation>
    <scope>NUCLEOTIDE SEQUENCE [LARGE SCALE GENOMIC DNA]</scope>
</reference>
<keyword evidence="5" id="KW-0375">Hydrogen ion transport</keyword>
<evidence type="ECO:0000256" key="3">
    <source>
        <dbReference type="ARBA" id="ARBA00022448"/>
    </source>
</evidence>
<dbReference type="FunFam" id="3.40.50.300:FF:002432">
    <property type="entry name" value="ATP synthase subunit alpha, mitochondrial"/>
    <property type="match status" value="1"/>
</dbReference>
<evidence type="ECO:0000256" key="6">
    <source>
        <dbReference type="ARBA" id="ARBA00022840"/>
    </source>
</evidence>
<dbReference type="Pfam" id="PF00006">
    <property type="entry name" value="ATP-synt_ab"/>
    <property type="match status" value="1"/>
</dbReference>
<evidence type="ECO:0000256" key="9">
    <source>
        <dbReference type="ARBA" id="ARBA00023196"/>
    </source>
</evidence>
<comment type="similarity">
    <text evidence="2">Belongs to the ATPase alpha/beta chains family.</text>
</comment>
<comment type="subunit">
    <text evidence="11">F-type ATPases have 2 components, CF(1) - the catalytic core - and CF(0) - the membrane proton channel. CF(1) has five subunits: alpha(3), beta(3), gamma(1), delta(1), epsilon(1). CF(0) has four main subunits: a(1), b(1), b'(1) and c(9-12).</text>
</comment>
<dbReference type="InterPro" id="IPR036121">
    <property type="entry name" value="ATPase_F1/V1/A1_a/bsu_N_sf"/>
</dbReference>
<dbReference type="InterPro" id="IPR027417">
    <property type="entry name" value="P-loop_NTPase"/>
</dbReference>
<keyword evidence="9" id="KW-0139">CF(1)</keyword>
<keyword evidence="10" id="KW-0066">ATP synthesis</keyword>
<organism evidence="13 14">
    <name type="scientific">Candidatus Roizmanbacteria bacterium CG_4_9_14_0_2_um_filter_39_13</name>
    <dbReference type="NCBI Taxonomy" id="1974839"/>
    <lineage>
        <taxon>Bacteria</taxon>
        <taxon>Candidatus Roizmaniibacteriota</taxon>
    </lineage>
</organism>
<sequence length="492" mass="55024">MTMNSFDHYLELTGIYGTVQEVKHPIIYIKGLPNVHPNETIIFEDGQQGQVLDIDHDEIRALLFSNTPTPIGIKVTRTNIQLQIPVGEIILGQTIDPLGTQILSSLQAQNQEYRDVFSPAPGMNARTKIDSPFITGMTKVDLLLPLGKGQRELILGDVKTGKTSLLLSVLENQLKQPDTVAIYAAIGKRRSEIKQLGQRFLENGLSKKLAIIASSSSDAPSIHYLTPYVAMTHAEYFKDKGLNVIVVMDDLSTHAQSYREISLLSQRFPGRDSYPGDIFYAHASLLERAGNFKHPKKGTVSITCLPVATTVEGDLSGYISTNLMGMTDGHILFDAEIYNKGSRPAINIPLSVTRVGRQTQTNLLRTITLEILSVLSQYEKIQNISHLGSELSGDSKRILEKGKALQILLHQEHRIIPREIQIVLFGIVWMSMYDLPDQDVFNYLLGQFLSLYEKEVVRNELVRITTFDKLSQFLIEIKQNPLIQAICNLKKS</sequence>
<keyword evidence="4" id="KW-0547">Nucleotide-binding</keyword>
<keyword evidence="6" id="KW-0067">ATP-binding</keyword>
<dbReference type="Proteomes" id="UP000231383">
    <property type="component" value="Unassembled WGS sequence"/>
</dbReference>
<evidence type="ECO:0000256" key="7">
    <source>
        <dbReference type="ARBA" id="ARBA00023065"/>
    </source>
</evidence>
<dbReference type="InterPro" id="IPR005294">
    <property type="entry name" value="ATP_synth_F1_asu"/>
</dbReference>
<evidence type="ECO:0000256" key="10">
    <source>
        <dbReference type="ARBA" id="ARBA00023310"/>
    </source>
</evidence>
<dbReference type="AlphaFoldDB" id="A0A2M8EWI6"/>
<keyword evidence="8" id="KW-0472">Membrane</keyword>
<dbReference type="GO" id="GO:0043531">
    <property type="term" value="F:ADP binding"/>
    <property type="evidence" value="ECO:0007669"/>
    <property type="project" value="TreeGrafter"/>
</dbReference>
<evidence type="ECO:0000256" key="2">
    <source>
        <dbReference type="ARBA" id="ARBA00008936"/>
    </source>
</evidence>
<evidence type="ECO:0000256" key="8">
    <source>
        <dbReference type="ARBA" id="ARBA00023136"/>
    </source>
</evidence>
<dbReference type="GO" id="GO:0046933">
    <property type="term" value="F:proton-transporting ATP synthase activity, rotational mechanism"/>
    <property type="evidence" value="ECO:0007669"/>
    <property type="project" value="InterPro"/>
</dbReference>